<name>U1GBN4_9ACTN</name>
<evidence type="ECO:0000313" key="2">
    <source>
        <dbReference type="Proteomes" id="UP000016307"/>
    </source>
</evidence>
<evidence type="ECO:0000313" key="1">
    <source>
        <dbReference type="EMBL" id="ERF55665.1"/>
    </source>
</evidence>
<reference evidence="1 2" key="1">
    <citation type="journal article" date="2013" name="BMC Genomics">
        <title>Comparative genomics reveals distinct host-interacting traits of three major human-associated propionibacteria.</title>
        <authorList>
            <person name="Mak T.N."/>
            <person name="Schmid M."/>
            <person name="Brzuszkiewicz E."/>
            <person name="Zeng G."/>
            <person name="Meyer R."/>
            <person name="Sfanos K.S."/>
            <person name="Brinkmann V."/>
            <person name="Meyer T.F."/>
            <person name="Bruggemann H."/>
        </authorList>
    </citation>
    <scope>NUCLEOTIDE SEQUENCE [LARGE SCALE GENOMIC DNA]</scope>
    <source>
        <strain evidence="1 2">DSM 20700</strain>
    </source>
</reference>
<dbReference type="Proteomes" id="UP000016307">
    <property type="component" value="Unassembled WGS sequence"/>
</dbReference>
<dbReference type="EMBL" id="AOSS01000294">
    <property type="protein sequence ID" value="ERF55665.1"/>
    <property type="molecule type" value="Genomic_DNA"/>
</dbReference>
<feature type="non-terminal residue" evidence="1">
    <location>
        <position position="82"/>
    </location>
</feature>
<proteinExistence type="predicted"/>
<gene>
    <name evidence="1" type="ORF">H641_07822</name>
</gene>
<sequence length="82" mass="9217">MGLIWRLTYYVAHLSRDLPSLTIARWCDMEDKIALIAPGGVFMAEFLEPASHRQACRSGRCLTASYQQDRARGSVHHADIAL</sequence>
<accession>U1GBN4</accession>
<comment type="caution">
    <text evidence="1">The sequence shown here is derived from an EMBL/GenBank/DDBJ whole genome shotgun (WGS) entry which is preliminary data.</text>
</comment>
<keyword evidence="2" id="KW-1185">Reference proteome</keyword>
<organism evidence="1 2">
    <name type="scientific">Cutibacterium granulosum DSM 20700</name>
    <dbReference type="NCBI Taxonomy" id="1160719"/>
    <lineage>
        <taxon>Bacteria</taxon>
        <taxon>Bacillati</taxon>
        <taxon>Actinomycetota</taxon>
        <taxon>Actinomycetes</taxon>
        <taxon>Propionibacteriales</taxon>
        <taxon>Propionibacteriaceae</taxon>
        <taxon>Cutibacterium</taxon>
    </lineage>
</organism>
<protein>
    <submittedName>
        <fullName evidence="1">Uncharacterized protein</fullName>
    </submittedName>
</protein>
<dbReference type="AlphaFoldDB" id="U1GBN4"/>